<dbReference type="PIRSF" id="PIRSF036458">
    <property type="entry name" value="Butyrate_kin"/>
    <property type="match status" value="1"/>
</dbReference>
<reference evidence="11 12" key="1">
    <citation type="submission" date="2016-10" db="EMBL/GenBank/DDBJ databases">
        <authorList>
            <person name="de Groot N.N."/>
        </authorList>
    </citation>
    <scope>NUCLEOTIDE SEQUENCE [LARGE SCALE GENOMIC DNA]</scope>
    <source>
        <strain evidence="11 12">AA1</strain>
    </source>
</reference>
<evidence type="ECO:0000313" key="11">
    <source>
        <dbReference type="EMBL" id="SCY35395.1"/>
    </source>
</evidence>
<name>A0A1G5F819_9BACT</name>
<evidence type="ECO:0000256" key="8">
    <source>
        <dbReference type="ARBA" id="ARBA00048596"/>
    </source>
</evidence>
<dbReference type="PANTHER" id="PTHR21060:SF3">
    <property type="entry name" value="BUTYRATE KINASE 2-RELATED"/>
    <property type="match status" value="1"/>
</dbReference>
<comment type="catalytic activity">
    <reaction evidence="8 9">
        <text>butanoate + ATP = butanoyl phosphate + ADP</text>
        <dbReference type="Rhea" id="RHEA:13585"/>
        <dbReference type="ChEBI" id="CHEBI:17968"/>
        <dbReference type="ChEBI" id="CHEBI:30616"/>
        <dbReference type="ChEBI" id="CHEBI:58079"/>
        <dbReference type="ChEBI" id="CHEBI:456216"/>
        <dbReference type="EC" id="2.7.2.7"/>
    </reaction>
</comment>
<dbReference type="GO" id="GO:0005737">
    <property type="term" value="C:cytoplasm"/>
    <property type="evidence" value="ECO:0007669"/>
    <property type="project" value="UniProtKB-SubCell"/>
</dbReference>
<dbReference type="HAMAP" id="MF_00542">
    <property type="entry name" value="Butyrate_kinase"/>
    <property type="match status" value="1"/>
</dbReference>
<evidence type="ECO:0000256" key="5">
    <source>
        <dbReference type="ARBA" id="ARBA00022741"/>
    </source>
</evidence>
<dbReference type="PROSITE" id="PS01076">
    <property type="entry name" value="ACETATE_KINASE_2"/>
    <property type="match status" value="1"/>
</dbReference>
<sequence length="355" mass="37963">MNILAIDPGSTSTKIGVFTQGEMIHAGMDHDRSLIDSFSEVHEQEEMRFACITEELEKRGLGTARFDAVVGRGGLVRPVTGGVYRVCDNLLSDLKTGASGSHASNLGGILARRFAVTSGCEAFIVDPVVVDELNDVARLSGLAGIERKSIFHALNQKAVARRVAEERGGSYHQAHLIVAHMGGGVTVGAHKKGRVIDVNNGLNGDGPYAPERSGSLPVEGIVSALKEGRYTPDTLVRTVSRQGGIFSYLGIVDLREVERLMEEGDAEAILVWGGMVYQIAKEIGGLAAAMDGQVDAVVLTGGMAHSRRLTEAITEKIEFIADVVVVPGEFELEALADGALRVLRGEEEAKEYEIR</sequence>
<comment type="similarity">
    <text evidence="2 9 10">Belongs to the acetokinase family.</text>
</comment>
<protein>
    <recommendedName>
        <fullName evidence="9">Probable butyrate kinase</fullName>
        <shortName evidence="9">BK</shortName>
        <ecNumber evidence="9">2.7.2.7</ecNumber>
    </recommendedName>
    <alternativeName>
        <fullName evidence="9">Branched-chain carboxylic acid kinase</fullName>
    </alternativeName>
</protein>
<evidence type="ECO:0000256" key="10">
    <source>
        <dbReference type="RuleBase" id="RU003835"/>
    </source>
</evidence>
<dbReference type="CDD" id="cd24011">
    <property type="entry name" value="ASKHA_NBD_BK"/>
    <property type="match status" value="1"/>
</dbReference>
<dbReference type="RefSeq" id="WP_092210852.1">
    <property type="nucleotide sequence ID" value="NZ_FMUX01000007.1"/>
</dbReference>
<dbReference type="GO" id="GO:0006083">
    <property type="term" value="P:acetate metabolic process"/>
    <property type="evidence" value="ECO:0007669"/>
    <property type="project" value="TreeGrafter"/>
</dbReference>
<comment type="subcellular location">
    <subcellularLocation>
        <location evidence="1 9">Cytoplasm</location>
    </subcellularLocation>
</comment>
<keyword evidence="3 9" id="KW-0963">Cytoplasm</keyword>
<dbReference type="EC" id="2.7.2.7" evidence="9"/>
<dbReference type="GO" id="GO:0047761">
    <property type="term" value="F:butyrate kinase activity"/>
    <property type="evidence" value="ECO:0007669"/>
    <property type="project" value="UniProtKB-UniRule"/>
</dbReference>
<keyword evidence="5 9" id="KW-0547">Nucleotide-binding</keyword>
<dbReference type="InterPro" id="IPR023865">
    <property type="entry name" value="Aliphatic_acid_kinase_CS"/>
</dbReference>
<dbReference type="PANTHER" id="PTHR21060">
    <property type="entry name" value="ACETATE KINASE"/>
    <property type="match status" value="1"/>
</dbReference>
<dbReference type="Gene3D" id="3.30.420.40">
    <property type="match status" value="2"/>
</dbReference>
<evidence type="ECO:0000256" key="7">
    <source>
        <dbReference type="ARBA" id="ARBA00022840"/>
    </source>
</evidence>
<dbReference type="GO" id="GO:0005524">
    <property type="term" value="F:ATP binding"/>
    <property type="evidence" value="ECO:0007669"/>
    <property type="project" value="UniProtKB-KW"/>
</dbReference>
<evidence type="ECO:0000256" key="2">
    <source>
        <dbReference type="ARBA" id="ARBA00008748"/>
    </source>
</evidence>
<evidence type="ECO:0000313" key="12">
    <source>
        <dbReference type="Proteomes" id="UP000198870"/>
    </source>
</evidence>
<keyword evidence="12" id="KW-1185">Reference proteome</keyword>
<dbReference type="STRING" id="419481.SAMN05216233_107209"/>
<proteinExistence type="inferred from homology"/>
<dbReference type="GO" id="GO:0008776">
    <property type="term" value="F:acetate kinase activity"/>
    <property type="evidence" value="ECO:0007669"/>
    <property type="project" value="TreeGrafter"/>
</dbReference>
<dbReference type="PRINTS" id="PR00471">
    <property type="entry name" value="ACETATEKNASE"/>
</dbReference>
<dbReference type="NCBIfam" id="NF002834">
    <property type="entry name" value="PRK03011.1-5"/>
    <property type="match status" value="1"/>
</dbReference>
<evidence type="ECO:0000256" key="3">
    <source>
        <dbReference type="ARBA" id="ARBA00022490"/>
    </source>
</evidence>
<dbReference type="Proteomes" id="UP000198870">
    <property type="component" value="Unassembled WGS sequence"/>
</dbReference>
<dbReference type="EMBL" id="FMUX01000007">
    <property type="protein sequence ID" value="SCY35395.1"/>
    <property type="molecule type" value="Genomic_DNA"/>
</dbReference>
<evidence type="ECO:0000256" key="1">
    <source>
        <dbReference type="ARBA" id="ARBA00004496"/>
    </source>
</evidence>
<organism evidence="11 12">
    <name type="scientific">Desulfoluna spongiiphila</name>
    <dbReference type="NCBI Taxonomy" id="419481"/>
    <lineage>
        <taxon>Bacteria</taxon>
        <taxon>Pseudomonadati</taxon>
        <taxon>Thermodesulfobacteriota</taxon>
        <taxon>Desulfobacteria</taxon>
        <taxon>Desulfobacterales</taxon>
        <taxon>Desulfolunaceae</taxon>
        <taxon>Desulfoluna</taxon>
    </lineage>
</organism>
<dbReference type="OrthoDB" id="9771859at2"/>
<dbReference type="Pfam" id="PF00871">
    <property type="entry name" value="Acetate_kinase"/>
    <property type="match status" value="1"/>
</dbReference>
<gene>
    <name evidence="9" type="primary">buk</name>
    <name evidence="11" type="ORF">SAMN05216233_107209</name>
</gene>
<keyword evidence="6 9" id="KW-0418">Kinase</keyword>
<dbReference type="AlphaFoldDB" id="A0A1G5F819"/>
<dbReference type="InterPro" id="IPR043129">
    <property type="entry name" value="ATPase_NBD"/>
</dbReference>
<dbReference type="InterPro" id="IPR011245">
    <property type="entry name" value="Butyrate_kin"/>
</dbReference>
<evidence type="ECO:0000256" key="6">
    <source>
        <dbReference type="ARBA" id="ARBA00022777"/>
    </source>
</evidence>
<keyword evidence="4 9" id="KW-0808">Transferase</keyword>
<evidence type="ECO:0000256" key="4">
    <source>
        <dbReference type="ARBA" id="ARBA00022679"/>
    </source>
</evidence>
<evidence type="ECO:0000256" key="9">
    <source>
        <dbReference type="HAMAP-Rule" id="MF_00542"/>
    </source>
</evidence>
<dbReference type="InterPro" id="IPR000890">
    <property type="entry name" value="Aliphatic_acid_kin_short-chain"/>
</dbReference>
<accession>A0A1G5F819</accession>
<dbReference type="NCBIfam" id="TIGR02707">
    <property type="entry name" value="butyr_kinase"/>
    <property type="match status" value="1"/>
</dbReference>
<dbReference type="SUPFAM" id="SSF53067">
    <property type="entry name" value="Actin-like ATPase domain"/>
    <property type="match status" value="2"/>
</dbReference>
<keyword evidence="7 9" id="KW-0067">ATP-binding</keyword>